<evidence type="ECO:0000313" key="9">
    <source>
        <dbReference type="Proteomes" id="UP000682190"/>
    </source>
</evidence>
<dbReference type="Pfam" id="PF02053">
    <property type="entry name" value="Gene66"/>
    <property type="match status" value="1"/>
</dbReference>
<evidence type="ECO:0000313" key="8">
    <source>
        <dbReference type="EMBL" id="ARS01707.1"/>
    </source>
</evidence>
<feature type="compositionally biased region" description="Basic and acidic residues" evidence="7">
    <location>
        <begin position="1"/>
        <end position="25"/>
    </location>
</feature>
<sequence length="306" mass="34265">MRTECRGGVEMRIYHRPLPRDRDAPRAPLASPERLDGLDSPELPERLDGLESREPRDDPDSLASLDTPASRGLRGSLAGPEPHVMTYSPRRHATPGDEEGLRSPRRSQEPSRRPTRRAAKLRPRAGIHARAMPYAPTPTAETRRYTRRQRDTRPSASASADPGSMLYPLCEQPSAHLQTLPLEHRPLFRVIVEASRESSQKGDAPPSRRTGARLHRELKLAHNQWLRANRESPIWPWRTAAMNFVSALAPRLQTHRHMHDLLMTCAFWCCLAHAATCSCAGLYSTHCRHLFRAFGCGGPASIVAST</sequence>
<dbReference type="GO" id="GO:0019033">
    <property type="term" value="C:viral tegument"/>
    <property type="evidence" value="ECO:0007669"/>
    <property type="project" value="UniProtKB-SubCell"/>
</dbReference>
<dbReference type="Proteomes" id="UP000682190">
    <property type="component" value="Segment"/>
</dbReference>
<reference evidence="8 9" key="1">
    <citation type="journal article" date="2017" name="Virology">
        <title>Genome sequence variation among isolates of monkey B virus (Macacine alphaherpesvirus 1) from captive macaques.</title>
        <authorList>
            <person name="Eberle R."/>
            <person name="Maxwell L.K."/>
            <person name="Nicholson S."/>
            <person name="Black D."/>
            <person name="Jones-Engel L."/>
        </authorList>
    </citation>
    <scope>NUCLEOTIDE SEQUENCE [LARGE SCALE GENOMIC DNA]</scope>
    <source>
        <strain evidence="8">8100812</strain>
    </source>
</reference>
<evidence type="ECO:0000256" key="2">
    <source>
        <dbReference type="ARBA" id="ARBA00004535"/>
    </source>
</evidence>
<dbReference type="EMBL" id="KY628968">
    <property type="protein sequence ID" value="ARS01707.1"/>
    <property type="molecule type" value="Genomic_DNA"/>
</dbReference>
<comment type="subcellular location">
    <subcellularLocation>
        <location evidence="1">Host nucleus matrix</location>
    </subcellularLocation>
    <subcellularLocation>
        <location evidence="2">Virion tegument</location>
    </subcellularLocation>
</comment>
<evidence type="ECO:0000256" key="7">
    <source>
        <dbReference type="SAM" id="MobiDB-lite"/>
    </source>
</evidence>
<feature type="compositionally biased region" description="Basic and acidic residues" evidence="7">
    <location>
        <begin position="99"/>
        <end position="112"/>
    </location>
</feature>
<feature type="region of interest" description="Disordered" evidence="7">
    <location>
        <begin position="1"/>
        <end position="165"/>
    </location>
</feature>
<proteinExistence type="inferred from homology"/>
<keyword evidence="6" id="KW-0946">Virion</keyword>
<accession>A0A1X9WF57</accession>
<evidence type="ECO:0000256" key="3">
    <source>
        <dbReference type="ARBA" id="ARBA00005815"/>
    </source>
</evidence>
<organism evidence="8 9">
    <name type="scientific">Macacine alphaherpesvirus 2</name>
    <dbReference type="NCBI Taxonomy" id="2845554"/>
    <lineage>
        <taxon>Viruses</taxon>
        <taxon>Duplodnaviria</taxon>
        <taxon>Heunggongvirae</taxon>
        <taxon>Peploviricota</taxon>
        <taxon>Herviviricetes</taxon>
        <taxon>Herpesvirales</taxon>
        <taxon>Orthoherpesviridae</taxon>
        <taxon>Alphaherpesvirinae</taxon>
        <taxon>Simplexvirus</taxon>
        <taxon>Simplexvirus macacinealpha2</taxon>
    </lineage>
</organism>
<dbReference type="GO" id="GO:0044204">
    <property type="term" value="C:host cell nuclear matrix"/>
    <property type="evidence" value="ECO:0007669"/>
    <property type="project" value="UniProtKB-SubCell"/>
</dbReference>
<dbReference type="GO" id="GO:0008270">
    <property type="term" value="F:zinc ion binding"/>
    <property type="evidence" value="ECO:0007669"/>
    <property type="project" value="InterPro"/>
</dbReference>
<keyword evidence="4" id="KW-1048">Host nucleus</keyword>
<evidence type="ECO:0000256" key="4">
    <source>
        <dbReference type="ARBA" id="ARBA00022562"/>
    </source>
</evidence>
<name>A0A1X9WF57_9ALPH</name>
<keyword evidence="9" id="KW-1185">Reference proteome</keyword>
<protein>
    <submittedName>
        <fullName evidence="8">Virion protein US10</fullName>
    </submittedName>
</protein>
<evidence type="ECO:0000256" key="5">
    <source>
        <dbReference type="ARBA" id="ARBA00022580"/>
    </source>
</evidence>
<dbReference type="InterPro" id="IPR000714">
    <property type="entry name" value="EHV_Unk"/>
</dbReference>
<evidence type="ECO:0000256" key="6">
    <source>
        <dbReference type="ARBA" id="ARBA00022844"/>
    </source>
</evidence>
<comment type="similarity">
    <text evidence="3">Belongs to the herpesviridae US10 family.</text>
</comment>
<evidence type="ECO:0000256" key="1">
    <source>
        <dbReference type="ARBA" id="ARBA00004428"/>
    </source>
</evidence>
<feature type="compositionally biased region" description="Basic and acidic residues" evidence="7">
    <location>
        <begin position="141"/>
        <end position="153"/>
    </location>
</feature>
<gene>
    <name evidence="8" type="primary">US10</name>
</gene>
<keyword evidence="5" id="KW-0920">Virion tegument</keyword>
<feature type="compositionally biased region" description="Basic and acidic residues" evidence="7">
    <location>
        <begin position="33"/>
        <end position="59"/>
    </location>
</feature>
<feature type="compositionally biased region" description="Basic residues" evidence="7">
    <location>
        <begin position="113"/>
        <end position="127"/>
    </location>
</feature>
<dbReference type="PRINTS" id="PR00957">
    <property type="entry name" value="GENE66"/>
</dbReference>